<dbReference type="Proteomes" id="UP000318509">
    <property type="component" value="Unassembled WGS sequence"/>
</dbReference>
<evidence type="ECO:0000313" key="8">
    <source>
        <dbReference type="Proteomes" id="UP000318509"/>
    </source>
</evidence>
<dbReference type="EMBL" id="VBAK01000113">
    <property type="protein sequence ID" value="TMI90382.1"/>
    <property type="molecule type" value="Genomic_DNA"/>
</dbReference>
<organism evidence="7 8">
    <name type="scientific">Candidatus Segetimicrobium genomatis</name>
    <dbReference type="NCBI Taxonomy" id="2569760"/>
    <lineage>
        <taxon>Bacteria</taxon>
        <taxon>Bacillati</taxon>
        <taxon>Candidatus Sysuimicrobiota</taxon>
        <taxon>Candidatus Sysuimicrobiia</taxon>
        <taxon>Candidatus Sysuimicrobiales</taxon>
        <taxon>Candidatus Segetimicrobiaceae</taxon>
        <taxon>Candidatus Segetimicrobium</taxon>
    </lineage>
</organism>
<comment type="caution">
    <text evidence="7">The sequence shown here is derived from an EMBL/GenBank/DDBJ whole genome shotgun (WGS) entry which is preliminary data.</text>
</comment>
<dbReference type="AlphaFoldDB" id="A0A537K4E7"/>
<keyword evidence="2 5" id="KW-0812">Transmembrane</keyword>
<sequence>MGGALVGMLILLLVVTVFALSNLGTVTINFMQVAIITGPLALIVVGAGVLGALLTYLASLIHHVRQIRHIRSLEERLRAHEEPLTAPLNTAAGEDTQ</sequence>
<reference evidence="7 8" key="1">
    <citation type="journal article" date="2019" name="Nat. Microbiol.">
        <title>Mediterranean grassland soil C-N compound turnover is dependent on rainfall and depth, and is mediated by genomically divergent microorganisms.</title>
        <authorList>
            <person name="Diamond S."/>
            <person name="Andeer P.F."/>
            <person name="Li Z."/>
            <person name="Crits-Christoph A."/>
            <person name="Burstein D."/>
            <person name="Anantharaman K."/>
            <person name="Lane K.R."/>
            <person name="Thomas B.C."/>
            <person name="Pan C."/>
            <person name="Northen T.R."/>
            <person name="Banfield J.F."/>
        </authorList>
    </citation>
    <scope>NUCLEOTIDE SEQUENCE [LARGE SCALE GENOMIC DNA]</scope>
    <source>
        <strain evidence="7">NP_3</strain>
    </source>
</reference>
<evidence type="ECO:0000256" key="5">
    <source>
        <dbReference type="SAM" id="Phobius"/>
    </source>
</evidence>
<keyword evidence="1" id="KW-1003">Cell membrane</keyword>
<protein>
    <submittedName>
        <fullName evidence="7">LapA family protein</fullName>
    </submittedName>
</protein>
<dbReference type="InterPro" id="IPR010445">
    <property type="entry name" value="LapA_dom"/>
</dbReference>
<accession>A0A537K4E7</accession>
<evidence type="ECO:0000256" key="2">
    <source>
        <dbReference type="ARBA" id="ARBA00022692"/>
    </source>
</evidence>
<keyword evidence="4 5" id="KW-0472">Membrane</keyword>
<gene>
    <name evidence="7" type="ORF">E6H00_07070</name>
</gene>
<dbReference type="Pfam" id="PF06305">
    <property type="entry name" value="LapA_dom"/>
    <property type="match status" value="1"/>
</dbReference>
<feature type="transmembrane region" description="Helical" evidence="5">
    <location>
        <begin position="35"/>
        <end position="61"/>
    </location>
</feature>
<feature type="domain" description="Lipopolysaccharide assembly protein A" evidence="6">
    <location>
        <begin position="22"/>
        <end position="82"/>
    </location>
</feature>
<evidence type="ECO:0000256" key="3">
    <source>
        <dbReference type="ARBA" id="ARBA00022989"/>
    </source>
</evidence>
<evidence type="ECO:0000259" key="6">
    <source>
        <dbReference type="Pfam" id="PF06305"/>
    </source>
</evidence>
<evidence type="ECO:0000313" key="7">
    <source>
        <dbReference type="EMBL" id="TMI90382.1"/>
    </source>
</evidence>
<name>A0A537K4E7_9BACT</name>
<evidence type="ECO:0000256" key="1">
    <source>
        <dbReference type="ARBA" id="ARBA00022475"/>
    </source>
</evidence>
<evidence type="ECO:0000256" key="4">
    <source>
        <dbReference type="ARBA" id="ARBA00023136"/>
    </source>
</evidence>
<keyword evidence="3 5" id="KW-1133">Transmembrane helix</keyword>
<dbReference type="GO" id="GO:0005886">
    <property type="term" value="C:plasma membrane"/>
    <property type="evidence" value="ECO:0007669"/>
    <property type="project" value="InterPro"/>
</dbReference>
<proteinExistence type="predicted"/>